<protein>
    <submittedName>
        <fullName evidence="2">G10596 protein</fullName>
    </submittedName>
</protein>
<evidence type="ECO:0000256" key="1">
    <source>
        <dbReference type="SAM" id="SignalP"/>
    </source>
</evidence>
<keyword evidence="3" id="KW-1185">Reference proteome</keyword>
<sequence length="80" mass="8262">MFAVLVLLTHRSATGAGGHNGPSMESLYSRLGCEGVMVMGGECVQAAYPLSGKLSCSLHLLDALAHTTVLQQAQTSLLCG</sequence>
<evidence type="ECO:0000313" key="2">
    <source>
        <dbReference type="EMBL" id="CAL5227595.1"/>
    </source>
</evidence>
<proteinExistence type="predicted"/>
<gene>
    <name evidence="2" type="primary">g10596</name>
    <name evidence="2" type="ORF">VP750_LOCUS9501</name>
</gene>
<comment type="caution">
    <text evidence="2">The sequence shown here is derived from an EMBL/GenBank/DDBJ whole genome shotgun (WGS) entry which is preliminary data.</text>
</comment>
<evidence type="ECO:0000313" key="3">
    <source>
        <dbReference type="Proteomes" id="UP001497392"/>
    </source>
</evidence>
<feature type="signal peptide" evidence="1">
    <location>
        <begin position="1"/>
        <end position="16"/>
    </location>
</feature>
<keyword evidence="1" id="KW-0732">Signal</keyword>
<reference evidence="2 3" key="1">
    <citation type="submission" date="2024-06" db="EMBL/GenBank/DDBJ databases">
        <authorList>
            <person name="Kraege A."/>
            <person name="Thomma B."/>
        </authorList>
    </citation>
    <scope>NUCLEOTIDE SEQUENCE [LARGE SCALE GENOMIC DNA]</scope>
</reference>
<accession>A0ABP1G8H3</accession>
<dbReference type="Proteomes" id="UP001497392">
    <property type="component" value="Unassembled WGS sequence"/>
</dbReference>
<feature type="chain" id="PRO_5046766632" evidence="1">
    <location>
        <begin position="17"/>
        <end position="80"/>
    </location>
</feature>
<dbReference type="EMBL" id="CAXHTA020000017">
    <property type="protein sequence ID" value="CAL5227595.1"/>
    <property type="molecule type" value="Genomic_DNA"/>
</dbReference>
<organism evidence="2 3">
    <name type="scientific">Coccomyxa viridis</name>
    <dbReference type="NCBI Taxonomy" id="1274662"/>
    <lineage>
        <taxon>Eukaryota</taxon>
        <taxon>Viridiplantae</taxon>
        <taxon>Chlorophyta</taxon>
        <taxon>core chlorophytes</taxon>
        <taxon>Trebouxiophyceae</taxon>
        <taxon>Trebouxiophyceae incertae sedis</taxon>
        <taxon>Coccomyxaceae</taxon>
        <taxon>Coccomyxa</taxon>
    </lineage>
</organism>
<name>A0ABP1G8H3_9CHLO</name>